<accession>A0A853IJ56</accession>
<name>A0A853IJ56_9GAMM</name>
<dbReference type="Proteomes" id="UP000569732">
    <property type="component" value="Unassembled WGS sequence"/>
</dbReference>
<comment type="caution">
    <text evidence="1">The sequence shown here is derived from an EMBL/GenBank/DDBJ whole genome shotgun (WGS) entry which is preliminary data.</text>
</comment>
<gene>
    <name evidence="1" type="ORF">H0A36_29290</name>
</gene>
<evidence type="ECO:0000313" key="2">
    <source>
        <dbReference type="Proteomes" id="UP000569732"/>
    </source>
</evidence>
<protein>
    <submittedName>
        <fullName evidence="1">Uncharacterized protein</fullName>
    </submittedName>
</protein>
<dbReference type="RefSeq" id="WP_180572044.1">
    <property type="nucleotide sequence ID" value="NZ_JACCKB010000274.1"/>
</dbReference>
<sequence>YIEAYDLSFEEGEKITSTYPEISLSYAKEPGDIFTDSLAAFGCNGLVLNNKVIQELHSLKINNIQYFDLRLIEKTTKEENSGYKIANIVGAFNCLDIDKCVFETTSSGRIMFIEKMVFKELDESKLPEIFRLAEYLPLIVTSDRIKQAFEAKGFTGLVFCKPEEFSS</sequence>
<feature type="non-terminal residue" evidence="1">
    <location>
        <position position="1"/>
    </location>
</feature>
<keyword evidence="2" id="KW-1185">Reference proteome</keyword>
<dbReference type="EMBL" id="JACCKB010000274">
    <property type="protein sequence ID" value="NYZ70111.1"/>
    <property type="molecule type" value="Genomic_DNA"/>
</dbReference>
<dbReference type="AlphaFoldDB" id="A0A853IJ56"/>
<organism evidence="1 2">
    <name type="scientific">Spartinivicinus marinus</name>
    <dbReference type="NCBI Taxonomy" id="2994442"/>
    <lineage>
        <taxon>Bacteria</taxon>
        <taxon>Pseudomonadati</taxon>
        <taxon>Pseudomonadota</taxon>
        <taxon>Gammaproteobacteria</taxon>
        <taxon>Oceanospirillales</taxon>
        <taxon>Zooshikellaceae</taxon>
        <taxon>Spartinivicinus</taxon>
    </lineage>
</organism>
<reference evidence="1 2" key="1">
    <citation type="submission" date="2020-07" db="EMBL/GenBank/DDBJ databases">
        <title>Endozoicomonas sp. nov., isolated from sediment.</title>
        <authorList>
            <person name="Gu T."/>
        </authorList>
    </citation>
    <scope>NUCLEOTIDE SEQUENCE [LARGE SCALE GENOMIC DNA]</scope>
    <source>
        <strain evidence="1 2">SM1973</strain>
    </source>
</reference>
<evidence type="ECO:0000313" key="1">
    <source>
        <dbReference type="EMBL" id="NYZ70111.1"/>
    </source>
</evidence>
<proteinExistence type="predicted"/>